<dbReference type="Proteomes" id="UP000479241">
    <property type="component" value="Unassembled WGS sequence"/>
</dbReference>
<evidence type="ECO:0000256" key="5">
    <source>
        <dbReference type="ARBA" id="ARBA00023004"/>
    </source>
</evidence>
<evidence type="ECO:0000256" key="7">
    <source>
        <dbReference type="ARBA" id="ARBA00039386"/>
    </source>
</evidence>
<sequence length="76" mass="8117">MYVCHCNVVTDRDILESIANGARCVADVARETGAGRTCGNCISSLRDLVCKHCPVRAGRDTERPAERELGVAGAAR</sequence>
<gene>
    <name evidence="10" type="ORF">GCU60_19410</name>
</gene>
<dbReference type="PANTHER" id="PTHR37424">
    <property type="entry name" value="BACTERIOFERRITIN-ASSOCIATED FERREDOXIN"/>
    <property type="match status" value="1"/>
</dbReference>
<dbReference type="Gene3D" id="1.10.10.1100">
    <property type="entry name" value="BFD-like [2Fe-2S]-binding domain"/>
    <property type="match status" value="1"/>
</dbReference>
<evidence type="ECO:0000256" key="4">
    <source>
        <dbReference type="ARBA" id="ARBA00022982"/>
    </source>
</evidence>
<name>A0A6L9W757_9ACTN</name>
<comment type="caution">
    <text evidence="10">The sequence shown here is derived from an EMBL/GenBank/DDBJ whole genome shotgun (WGS) entry which is preliminary data.</text>
</comment>
<dbReference type="PANTHER" id="PTHR37424:SF1">
    <property type="entry name" value="BACTERIOFERRITIN-ASSOCIATED FERREDOXIN"/>
    <property type="match status" value="1"/>
</dbReference>
<dbReference type="InterPro" id="IPR052371">
    <property type="entry name" value="BFD-associated_ferredoxin"/>
</dbReference>
<organism evidence="10 11">
    <name type="scientific">Blastococcus saxobsidens</name>
    <dbReference type="NCBI Taxonomy" id="138336"/>
    <lineage>
        <taxon>Bacteria</taxon>
        <taxon>Bacillati</taxon>
        <taxon>Actinomycetota</taxon>
        <taxon>Actinomycetes</taxon>
        <taxon>Geodermatophilales</taxon>
        <taxon>Geodermatophilaceae</taxon>
        <taxon>Blastococcus</taxon>
    </lineage>
</organism>
<evidence type="ECO:0000256" key="1">
    <source>
        <dbReference type="ARBA" id="ARBA00022448"/>
    </source>
</evidence>
<keyword evidence="3" id="KW-0479">Metal-binding</keyword>
<evidence type="ECO:0000256" key="8">
    <source>
        <dbReference type="ARBA" id="ARBA00046332"/>
    </source>
</evidence>
<keyword evidence="6" id="KW-0411">Iron-sulfur</keyword>
<feature type="domain" description="BFD-like [2Fe-2S]-binding" evidence="9">
    <location>
        <begin position="2"/>
        <end position="48"/>
    </location>
</feature>
<dbReference type="GO" id="GO:0051537">
    <property type="term" value="F:2 iron, 2 sulfur cluster binding"/>
    <property type="evidence" value="ECO:0007669"/>
    <property type="project" value="UniProtKB-KW"/>
</dbReference>
<keyword evidence="4" id="KW-0249">Electron transport</keyword>
<dbReference type="RefSeq" id="WP_163208229.1">
    <property type="nucleotide sequence ID" value="NZ_JAAGWG010000048.1"/>
</dbReference>
<keyword evidence="1" id="KW-0813">Transport</keyword>
<protein>
    <recommendedName>
        <fullName evidence="7">Bacterioferritin-associated ferredoxin</fullName>
    </recommendedName>
</protein>
<evidence type="ECO:0000256" key="6">
    <source>
        <dbReference type="ARBA" id="ARBA00023014"/>
    </source>
</evidence>
<evidence type="ECO:0000313" key="10">
    <source>
        <dbReference type="EMBL" id="NEK87913.1"/>
    </source>
</evidence>
<dbReference type="AlphaFoldDB" id="A0A6L9W757"/>
<proteinExistence type="inferred from homology"/>
<keyword evidence="2" id="KW-0001">2Fe-2S</keyword>
<evidence type="ECO:0000256" key="3">
    <source>
        <dbReference type="ARBA" id="ARBA00022723"/>
    </source>
</evidence>
<comment type="similarity">
    <text evidence="8">Belongs to the Bfd family.</text>
</comment>
<dbReference type="GO" id="GO:0046872">
    <property type="term" value="F:metal ion binding"/>
    <property type="evidence" value="ECO:0007669"/>
    <property type="project" value="UniProtKB-KW"/>
</dbReference>
<keyword evidence="5" id="KW-0408">Iron</keyword>
<evidence type="ECO:0000313" key="11">
    <source>
        <dbReference type="Proteomes" id="UP000479241"/>
    </source>
</evidence>
<dbReference type="InterPro" id="IPR041854">
    <property type="entry name" value="BFD-like_2Fe2S-bd_dom_sf"/>
</dbReference>
<evidence type="ECO:0000256" key="2">
    <source>
        <dbReference type="ARBA" id="ARBA00022714"/>
    </source>
</evidence>
<accession>A0A6L9W757</accession>
<dbReference type="Pfam" id="PF04324">
    <property type="entry name" value="Fer2_BFD"/>
    <property type="match status" value="1"/>
</dbReference>
<evidence type="ECO:0000259" key="9">
    <source>
        <dbReference type="Pfam" id="PF04324"/>
    </source>
</evidence>
<reference evidence="10 11" key="1">
    <citation type="submission" date="2019-12" db="EMBL/GenBank/DDBJ databases">
        <title>the WGS of Blastococcus saxobsidens 67B17.</title>
        <authorList>
            <person name="Jiang Z."/>
        </authorList>
    </citation>
    <scope>NUCLEOTIDE SEQUENCE [LARGE SCALE GENOMIC DNA]</scope>
    <source>
        <strain evidence="10 11">67B17</strain>
    </source>
</reference>
<dbReference type="EMBL" id="JAAGWG010000048">
    <property type="protein sequence ID" value="NEK87913.1"/>
    <property type="molecule type" value="Genomic_DNA"/>
</dbReference>
<dbReference type="InterPro" id="IPR007419">
    <property type="entry name" value="BFD-like_2Fe2S-bd_dom"/>
</dbReference>